<accession>A0A0D2VH04</accession>
<dbReference type="GO" id="GO:0008289">
    <property type="term" value="F:lipid binding"/>
    <property type="evidence" value="ECO:0007669"/>
    <property type="project" value="InterPro"/>
</dbReference>
<evidence type="ECO:0000256" key="1">
    <source>
        <dbReference type="SAM" id="MobiDB-lite"/>
    </source>
</evidence>
<dbReference type="InParanoid" id="A0A0D2VH04"/>
<gene>
    <name evidence="4" type="ORF">CAOG_000712</name>
</gene>
<dbReference type="STRING" id="595528.A0A0D2VH04"/>
<dbReference type="PANTHER" id="PTHR19308:SF53">
    <property type="entry name" value="CERAMIDE TRANSFER PROTEIN"/>
    <property type="match status" value="1"/>
</dbReference>
<feature type="compositionally biased region" description="Low complexity" evidence="1">
    <location>
        <begin position="267"/>
        <end position="287"/>
    </location>
</feature>
<dbReference type="Proteomes" id="UP000008743">
    <property type="component" value="Unassembled WGS sequence"/>
</dbReference>
<dbReference type="GO" id="GO:0035621">
    <property type="term" value="P:ER to Golgi ceramide transport"/>
    <property type="evidence" value="ECO:0007669"/>
    <property type="project" value="TreeGrafter"/>
</dbReference>
<dbReference type="SUPFAM" id="SSF55961">
    <property type="entry name" value="Bet v1-like"/>
    <property type="match status" value="1"/>
</dbReference>
<feature type="region of interest" description="Disordered" evidence="1">
    <location>
        <begin position="158"/>
        <end position="227"/>
    </location>
</feature>
<dbReference type="Pfam" id="PF01852">
    <property type="entry name" value="START"/>
    <property type="match status" value="1"/>
</dbReference>
<evidence type="ECO:0000313" key="5">
    <source>
        <dbReference type="Proteomes" id="UP000008743"/>
    </source>
</evidence>
<dbReference type="EMBL" id="KE346360">
    <property type="protein sequence ID" value="KJE89192.1"/>
    <property type="molecule type" value="Genomic_DNA"/>
</dbReference>
<evidence type="ECO:0000259" key="3">
    <source>
        <dbReference type="PROSITE" id="PS50848"/>
    </source>
</evidence>
<dbReference type="AlphaFoldDB" id="A0A0D2VH04"/>
<sequence length="571" mass="61679">MAELKLNCACSGRPAMMPSASQELFELRLLVLYAIGLVIVGTHAAATCVITALNKPRPVEAQLLRLIDVLKAQNKQLHFDAPAGSTSLFPQAAKPIPAMLEHASSTAVAAPGSPSLRVAAQNASRGSVAVPSSATIKDLRLFGSDWRDYLVGPSVSNPADESAAALQQPSISEKPRQDGAPQIADSDSASTSSVDADPLSTDEHNSSGGETDTITVSPQTASRRRRSAFRQPDLGLNQHVQQQQPMQQQQPTTQQQQQQQLASSSQTGARRATNSTRTGRSSTTLTAPEAGKVANNTDDNIRALLATIPVSQVHSADPSRPFRSLEFAEQVKLDAMCAGNYTRATEDISHDREWKLVHTEGVMNVYRKEIVDGERILDLLKAYHTVEGVAAGEVARNFWSFDSRLEWEATVDSAHALAIPDDTTIVIHSVFKRVWPATQRETVIVDHIRPISAALASESPAHAGPGWMVVCVSTDHPKAPIVPNGLVRATCNITMTCRTRIKPGTPMTGPIPRSCIATDIVYMANVDPGGYVPSSLTRAVSKREYPKFLHAFERYCQTKIQNAPTVDARLL</sequence>
<feature type="compositionally biased region" description="Low complexity" evidence="1">
    <location>
        <begin position="241"/>
        <end position="260"/>
    </location>
</feature>
<evidence type="ECO:0000313" key="4">
    <source>
        <dbReference type="EMBL" id="KJE89192.1"/>
    </source>
</evidence>
<feature type="compositionally biased region" description="Polar residues" evidence="1">
    <location>
        <begin position="206"/>
        <end position="221"/>
    </location>
</feature>
<dbReference type="PANTHER" id="PTHR19308">
    <property type="entry name" value="PHOSPHATIDYLCHOLINE TRANSFER PROTEIN"/>
    <property type="match status" value="1"/>
</dbReference>
<keyword evidence="2" id="KW-0812">Transmembrane</keyword>
<dbReference type="PROSITE" id="PS50848">
    <property type="entry name" value="START"/>
    <property type="match status" value="1"/>
</dbReference>
<keyword evidence="4" id="KW-0176">Collagen</keyword>
<proteinExistence type="predicted"/>
<keyword evidence="5" id="KW-1185">Reference proteome</keyword>
<evidence type="ECO:0000256" key="2">
    <source>
        <dbReference type="SAM" id="Phobius"/>
    </source>
</evidence>
<protein>
    <submittedName>
        <fullName evidence="4">Collagen type IV alpha-3-binding protein</fullName>
    </submittedName>
</protein>
<dbReference type="eggNOG" id="KOG1739">
    <property type="taxonomic scope" value="Eukaryota"/>
</dbReference>
<feature type="region of interest" description="Disordered" evidence="1">
    <location>
        <begin position="239"/>
        <end position="294"/>
    </location>
</feature>
<feature type="transmembrane region" description="Helical" evidence="2">
    <location>
        <begin position="30"/>
        <end position="53"/>
    </location>
</feature>
<dbReference type="InterPro" id="IPR002913">
    <property type="entry name" value="START_lipid-bd_dom"/>
</dbReference>
<feature type="compositionally biased region" description="Polar residues" evidence="1">
    <location>
        <begin position="158"/>
        <end position="171"/>
    </location>
</feature>
<reference evidence="5" key="1">
    <citation type="submission" date="2011-02" db="EMBL/GenBank/DDBJ databases">
        <title>The Genome Sequence of Capsaspora owczarzaki ATCC 30864.</title>
        <authorList>
            <person name="Russ C."/>
            <person name="Cuomo C."/>
            <person name="Burger G."/>
            <person name="Gray M.W."/>
            <person name="Holland P.W.H."/>
            <person name="King N."/>
            <person name="Lang F.B.F."/>
            <person name="Roger A.J."/>
            <person name="Ruiz-Trillo I."/>
            <person name="Young S.K."/>
            <person name="Zeng Q."/>
            <person name="Gargeya S."/>
            <person name="Alvarado L."/>
            <person name="Berlin A."/>
            <person name="Chapman S.B."/>
            <person name="Chen Z."/>
            <person name="Freedman E."/>
            <person name="Gellesch M."/>
            <person name="Goldberg J."/>
            <person name="Griggs A."/>
            <person name="Gujja S."/>
            <person name="Heilman E."/>
            <person name="Heiman D."/>
            <person name="Howarth C."/>
            <person name="Mehta T."/>
            <person name="Neiman D."/>
            <person name="Pearson M."/>
            <person name="Roberts A."/>
            <person name="Saif S."/>
            <person name="Shea T."/>
            <person name="Shenoy N."/>
            <person name="Sisk P."/>
            <person name="Stolte C."/>
            <person name="Sykes S."/>
            <person name="White J."/>
            <person name="Yandava C."/>
            <person name="Haas B."/>
            <person name="Nusbaum C."/>
            <person name="Birren B."/>
        </authorList>
    </citation>
    <scope>NUCLEOTIDE SEQUENCE</scope>
    <source>
        <strain evidence="5">ATCC 30864</strain>
    </source>
</reference>
<dbReference type="GO" id="GO:0005737">
    <property type="term" value="C:cytoplasm"/>
    <property type="evidence" value="ECO:0007669"/>
    <property type="project" value="UniProtKB-ARBA"/>
</dbReference>
<feature type="compositionally biased region" description="Low complexity" evidence="1">
    <location>
        <begin position="184"/>
        <end position="197"/>
    </location>
</feature>
<name>A0A0D2VH04_CAPO3</name>
<keyword evidence="2" id="KW-0472">Membrane</keyword>
<feature type="domain" description="START" evidence="3">
    <location>
        <begin position="354"/>
        <end position="561"/>
    </location>
</feature>
<dbReference type="InterPro" id="IPR023393">
    <property type="entry name" value="START-like_dom_sf"/>
</dbReference>
<organism evidence="4 5">
    <name type="scientific">Capsaspora owczarzaki (strain ATCC 30864)</name>
    <dbReference type="NCBI Taxonomy" id="595528"/>
    <lineage>
        <taxon>Eukaryota</taxon>
        <taxon>Filasterea</taxon>
        <taxon>Capsaspora</taxon>
    </lineage>
</organism>
<keyword evidence="2" id="KW-1133">Transmembrane helix</keyword>
<dbReference type="InterPro" id="IPR051213">
    <property type="entry name" value="START_lipid_transfer"/>
</dbReference>
<dbReference type="OrthoDB" id="2344588at2759"/>
<dbReference type="Gene3D" id="3.30.530.20">
    <property type="match status" value="1"/>
</dbReference>
<dbReference type="PhylomeDB" id="A0A0D2VH04"/>